<feature type="compositionally biased region" description="Basic and acidic residues" evidence="2">
    <location>
        <begin position="95"/>
        <end position="111"/>
    </location>
</feature>
<sequence length="441" mass="49249">MPKRRRERDRPKAGPEAAYNPNKRVLLSYDSDDELEDIVEPATNTELPAAADAAMVNYQFEEYPDDDQEVRPAADENDGTAVAAEEIEQPEEEDVPRVVEFHPKRRDEKKSLSANRSTGQFPALGLLSFQYDEDVEEEKDGSEQDEAMAYLRAVRAERQALPTFFSSSKQDIDQQLYDNGVGDSRGYVDGDAFIGAPDPVKATCAVPTISPQEAYTAALRERFLGQRSQLHQPPSESAIAALSRQHPIFYNPNSMKQYNQWTRLLNTIAPLPAQVRQMKQETCFDLLHLLSTVYLTRETDIRSVTSAWVWSLLARLDDVGTMDNDQVFSLRELGKKAVLVQLSFTDPEAAQQLEALDSAGGENMAGSEQKATELKEQSCDADGEAVQKTGGNGQTTAERENTMATLDMMLTIIGEVFGQRDLLEFRRQWHAAAMEDDARNG</sequence>
<keyword evidence="4" id="KW-1185">Reference proteome</keyword>
<dbReference type="AlphaFoldDB" id="A0A9W7SPY2"/>
<reference evidence="3 4" key="1">
    <citation type="journal article" date="2018" name="IMA Fungus">
        <title>IMA Genome-F 10: Nine draft genome sequences of Claviceps purpurea s.lat., including C. arundinis, C. humidiphila, and C. cf. spartinae, pseudomolecules for the pitch canker pathogen Fusarium circinatum, draft genome of Davidsoniella eucalypti, Grosmannia galeiformis, Quambalaria eucalypti, and Teratosphaeria destructans.</title>
        <authorList>
            <person name="Wingfield B.D."/>
            <person name="Liu M."/>
            <person name="Nguyen H.D."/>
            <person name="Lane F.A."/>
            <person name="Morgan S.W."/>
            <person name="De Vos L."/>
            <person name="Wilken P.M."/>
            <person name="Duong T.A."/>
            <person name="Aylward J."/>
            <person name="Coetzee M.P."/>
            <person name="Dadej K."/>
            <person name="De Beer Z.W."/>
            <person name="Findlay W."/>
            <person name="Havenga M."/>
            <person name="Kolarik M."/>
            <person name="Menzies J.G."/>
            <person name="Naidoo K."/>
            <person name="Pochopski O."/>
            <person name="Shoukouhi P."/>
            <person name="Santana Q.C."/>
            <person name="Seifert K.A."/>
            <person name="Soal N."/>
            <person name="Steenkamp E.T."/>
            <person name="Tatham C.T."/>
            <person name="van der Nest M.A."/>
            <person name="Wingfield M.J."/>
        </authorList>
    </citation>
    <scope>NUCLEOTIDE SEQUENCE [LARGE SCALE GENOMIC DNA]</scope>
    <source>
        <strain evidence="3">CMW44962</strain>
    </source>
</reference>
<dbReference type="Gene3D" id="1.20.58.1070">
    <property type="match status" value="1"/>
</dbReference>
<evidence type="ECO:0000313" key="3">
    <source>
        <dbReference type="EMBL" id="KAH9826580.1"/>
    </source>
</evidence>
<accession>A0A9W7SPY2</accession>
<feature type="compositionally biased region" description="Acidic residues" evidence="2">
    <location>
        <begin position="85"/>
        <end position="94"/>
    </location>
</feature>
<gene>
    <name evidence="3" type="ORF">Tdes44962_MAKER00544</name>
</gene>
<dbReference type="Pfam" id="PF04938">
    <property type="entry name" value="SIP1"/>
    <property type="match status" value="1"/>
</dbReference>
<evidence type="ECO:0000256" key="2">
    <source>
        <dbReference type="SAM" id="MobiDB-lite"/>
    </source>
</evidence>
<dbReference type="PANTHER" id="PTHR12794:SF0">
    <property type="entry name" value="GEM-ASSOCIATED PROTEIN 2"/>
    <property type="match status" value="1"/>
</dbReference>
<evidence type="ECO:0000256" key="1">
    <source>
        <dbReference type="ARBA" id="ARBA00025758"/>
    </source>
</evidence>
<dbReference type="OrthoDB" id="428895at2759"/>
<dbReference type="EMBL" id="RIBY02001978">
    <property type="protein sequence ID" value="KAH9826580.1"/>
    <property type="molecule type" value="Genomic_DNA"/>
</dbReference>
<dbReference type="GO" id="GO:0000387">
    <property type="term" value="P:spliceosomal snRNP assembly"/>
    <property type="evidence" value="ECO:0007669"/>
    <property type="project" value="InterPro"/>
</dbReference>
<feature type="region of interest" description="Disordered" evidence="2">
    <location>
        <begin position="62"/>
        <end position="117"/>
    </location>
</feature>
<feature type="region of interest" description="Disordered" evidence="2">
    <location>
        <begin position="1"/>
        <end position="22"/>
    </location>
</feature>
<dbReference type="GO" id="GO:0005634">
    <property type="term" value="C:nucleus"/>
    <property type="evidence" value="ECO:0007669"/>
    <property type="project" value="TreeGrafter"/>
</dbReference>
<dbReference type="InterPro" id="IPR035426">
    <property type="entry name" value="Gemin2/Brr1"/>
</dbReference>
<dbReference type="Proteomes" id="UP001138500">
    <property type="component" value="Unassembled WGS sequence"/>
</dbReference>
<feature type="region of interest" description="Disordered" evidence="2">
    <location>
        <begin position="378"/>
        <end position="397"/>
    </location>
</feature>
<reference evidence="3 4" key="2">
    <citation type="journal article" date="2021" name="Curr. Genet.">
        <title>Genetic response to nitrogen starvation in the aggressive Eucalyptus foliar pathogen Teratosphaeria destructans.</title>
        <authorList>
            <person name="Havenga M."/>
            <person name="Wingfield B.D."/>
            <person name="Wingfield M.J."/>
            <person name="Dreyer L.L."/>
            <person name="Roets F."/>
            <person name="Aylward J."/>
        </authorList>
    </citation>
    <scope>NUCLEOTIDE SEQUENCE [LARGE SCALE GENOMIC DNA]</scope>
    <source>
        <strain evidence="3">CMW44962</strain>
    </source>
</reference>
<name>A0A9W7SPY2_9PEZI</name>
<protein>
    <submittedName>
        <fullName evidence="3">Survival motor neuron (SMN) interacting protein 1 (SIP1)</fullName>
    </submittedName>
</protein>
<evidence type="ECO:0000313" key="4">
    <source>
        <dbReference type="Proteomes" id="UP001138500"/>
    </source>
</evidence>
<comment type="caution">
    <text evidence="3">The sequence shown here is derived from an EMBL/GenBank/DDBJ whole genome shotgun (WGS) entry which is preliminary data.</text>
</comment>
<comment type="similarity">
    <text evidence="1">Belongs to the gemin-2 family.</text>
</comment>
<dbReference type="PANTHER" id="PTHR12794">
    <property type="entry name" value="GEMIN2"/>
    <property type="match status" value="1"/>
</dbReference>
<dbReference type="GO" id="GO:0032797">
    <property type="term" value="C:SMN complex"/>
    <property type="evidence" value="ECO:0007669"/>
    <property type="project" value="TreeGrafter"/>
</dbReference>
<proteinExistence type="inferred from homology"/>
<organism evidence="3 4">
    <name type="scientific">Teratosphaeria destructans</name>
    <dbReference type="NCBI Taxonomy" id="418781"/>
    <lineage>
        <taxon>Eukaryota</taxon>
        <taxon>Fungi</taxon>
        <taxon>Dikarya</taxon>
        <taxon>Ascomycota</taxon>
        <taxon>Pezizomycotina</taxon>
        <taxon>Dothideomycetes</taxon>
        <taxon>Dothideomycetidae</taxon>
        <taxon>Mycosphaerellales</taxon>
        <taxon>Teratosphaeriaceae</taxon>
        <taxon>Teratosphaeria</taxon>
    </lineage>
</organism>